<evidence type="ECO:0000313" key="1">
    <source>
        <dbReference type="EMBL" id="CAB4264137.1"/>
    </source>
</evidence>
<evidence type="ECO:0000313" key="3">
    <source>
        <dbReference type="Proteomes" id="UP000507222"/>
    </source>
</evidence>
<proteinExistence type="predicted"/>
<organism evidence="2 4">
    <name type="scientific">Prunus armeniaca</name>
    <name type="common">Apricot</name>
    <name type="synonym">Armeniaca vulgaris</name>
    <dbReference type="NCBI Taxonomy" id="36596"/>
    <lineage>
        <taxon>Eukaryota</taxon>
        <taxon>Viridiplantae</taxon>
        <taxon>Streptophyta</taxon>
        <taxon>Embryophyta</taxon>
        <taxon>Tracheophyta</taxon>
        <taxon>Spermatophyta</taxon>
        <taxon>Magnoliopsida</taxon>
        <taxon>eudicotyledons</taxon>
        <taxon>Gunneridae</taxon>
        <taxon>Pentapetalae</taxon>
        <taxon>rosids</taxon>
        <taxon>fabids</taxon>
        <taxon>Rosales</taxon>
        <taxon>Rosaceae</taxon>
        <taxon>Amygdaloideae</taxon>
        <taxon>Amygdaleae</taxon>
        <taxon>Prunus</taxon>
    </lineage>
</organism>
<gene>
    <name evidence="1" type="ORF">CURHAP_LOCUS5698</name>
    <name evidence="2" type="ORF">ORAREDHAP_LOCUS5699</name>
</gene>
<dbReference type="EMBL" id="CAEKKB010000001">
    <property type="protein sequence ID" value="CAB4294715.1"/>
    <property type="molecule type" value="Genomic_DNA"/>
</dbReference>
<dbReference type="AlphaFoldDB" id="A0A6J5W4F3"/>
<evidence type="ECO:0000313" key="2">
    <source>
        <dbReference type="EMBL" id="CAB4294715.1"/>
    </source>
</evidence>
<reference evidence="4" key="1">
    <citation type="journal article" date="2020" name="Genome Biol.">
        <title>Gamete binning: chromosome-level and haplotype-resolved genome assembly enabled by high-throughput single-cell sequencing of gamete genomes.</title>
        <authorList>
            <person name="Campoy J.A."/>
            <person name="Sun H."/>
            <person name="Goel M."/>
            <person name="Jiao W.-B."/>
            <person name="Folz-Donahue K."/>
            <person name="Wang N."/>
            <person name="Rubio M."/>
            <person name="Liu C."/>
            <person name="Kukat C."/>
            <person name="Ruiz D."/>
            <person name="Huettel B."/>
            <person name="Schneeberger K."/>
        </authorList>
    </citation>
    <scope>NUCLEOTIDE SEQUENCE [LARGE SCALE GENOMIC DNA]</scope>
    <source>
        <strain evidence="4">cv. Rojo Pasion</strain>
    </source>
</reference>
<sequence length="69" mass="8139">MVRRKDVDDNINFAWNSTPRIMPTCLMDSVEDIELHGFSRREVDMMLAYIKHVVGEVRFNALSKRIHSF</sequence>
<dbReference type="Proteomes" id="UP000507245">
    <property type="component" value="Unassembled WGS sequence"/>
</dbReference>
<dbReference type="Proteomes" id="UP000507222">
    <property type="component" value="Unassembled WGS sequence"/>
</dbReference>
<keyword evidence="4" id="KW-1185">Reference proteome</keyword>
<reference evidence="2 3" key="2">
    <citation type="submission" date="2020-05" db="EMBL/GenBank/DDBJ databases">
        <authorList>
            <person name="Campoy J."/>
            <person name="Schneeberger K."/>
            <person name="Spophaly S."/>
        </authorList>
    </citation>
    <scope>NUCLEOTIDE SEQUENCE [LARGE SCALE GENOMIC DNA]</scope>
    <source>
        <strain evidence="2">PruArmRojPasFocal</strain>
    </source>
</reference>
<accession>A0A6J5W4F3</accession>
<protein>
    <submittedName>
        <fullName evidence="2">Uncharacterized protein</fullName>
    </submittedName>
</protein>
<name>A0A6J5W4F3_PRUAR</name>
<evidence type="ECO:0000313" key="4">
    <source>
        <dbReference type="Proteomes" id="UP000507245"/>
    </source>
</evidence>
<dbReference type="EMBL" id="CAEKDK010000001">
    <property type="protein sequence ID" value="CAB4264137.1"/>
    <property type="molecule type" value="Genomic_DNA"/>
</dbReference>